<dbReference type="HOGENOM" id="CLU_046434_1_0_1"/>
<reference evidence="2" key="2">
    <citation type="submission" date="2015-01" db="EMBL/GenBank/DDBJ databases">
        <title>Evolutionary Origins and Diversification of the Mycorrhizal Mutualists.</title>
        <authorList>
            <consortium name="DOE Joint Genome Institute"/>
            <consortium name="Mycorrhizal Genomics Consortium"/>
            <person name="Kohler A."/>
            <person name="Kuo A."/>
            <person name="Nagy L.G."/>
            <person name="Floudas D."/>
            <person name="Copeland A."/>
            <person name="Barry K.W."/>
            <person name="Cichocki N."/>
            <person name="Veneault-Fourrey C."/>
            <person name="LaButti K."/>
            <person name="Lindquist E.A."/>
            <person name="Lipzen A."/>
            <person name="Lundell T."/>
            <person name="Morin E."/>
            <person name="Murat C."/>
            <person name="Riley R."/>
            <person name="Ohm R."/>
            <person name="Sun H."/>
            <person name="Tunlid A."/>
            <person name="Henrissat B."/>
            <person name="Grigoriev I.V."/>
            <person name="Hibbett D.S."/>
            <person name="Martin F."/>
        </authorList>
    </citation>
    <scope>NUCLEOTIDE SEQUENCE [LARGE SCALE GENOMIC DNA]</scope>
    <source>
        <strain evidence="2">441</strain>
    </source>
</reference>
<name>A0A0C9Y580_9AGAM</name>
<feature type="non-terminal residue" evidence="1">
    <location>
        <position position="200"/>
    </location>
</feature>
<dbReference type="EMBL" id="KN833776">
    <property type="protein sequence ID" value="KIK19870.1"/>
    <property type="molecule type" value="Genomic_DNA"/>
</dbReference>
<organism evidence="1 2">
    <name type="scientific">Pisolithus microcarpus 441</name>
    <dbReference type="NCBI Taxonomy" id="765257"/>
    <lineage>
        <taxon>Eukaryota</taxon>
        <taxon>Fungi</taxon>
        <taxon>Dikarya</taxon>
        <taxon>Basidiomycota</taxon>
        <taxon>Agaricomycotina</taxon>
        <taxon>Agaricomycetes</taxon>
        <taxon>Agaricomycetidae</taxon>
        <taxon>Boletales</taxon>
        <taxon>Sclerodermatineae</taxon>
        <taxon>Pisolithaceae</taxon>
        <taxon>Pisolithus</taxon>
    </lineage>
</organism>
<dbReference type="Proteomes" id="UP000054018">
    <property type="component" value="Unassembled WGS sequence"/>
</dbReference>
<dbReference type="OrthoDB" id="2685635at2759"/>
<reference evidence="1 2" key="1">
    <citation type="submission" date="2014-04" db="EMBL/GenBank/DDBJ databases">
        <authorList>
            <consortium name="DOE Joint Genome Institute"/>
            <person name="Kuo A."/>
            <person name="Kohler A."/>
            <person name="Costa M.D."/>
            <person name="Nagy L.G."/>
            <person name="Floudas D."/>
            <person name="Copeland A."/>
            <person name="Barry K.W."/>
            <person name="Cichocki N."/>
            <person name="Veneault-Fourrey C."/>
            <person name="LaButti K."/>
            <person name="Lindquist E.A."/>
            <person name="Lipzen A."/>
            <person name="Lundell T."/>
            <person name="Morin E."/>
            <person name="Murat C."/>
            <person name="Sun H."/>
            <person name="Tunlid A."/>
            <person name="Henrissat B."/>
            <person name="Grigoriev I.V."/>
            <person name="Hibbett D.S."/>
            <person name="Martin F."/>
            <person name="Nordberg H.P."/>
            <person name="Cantor M.N."/>
            <person name="Hua S.X."/>
        </authorList>
    </citation>
    <scope>NUCLEOTIDE SEQUENCE [LARGE SCALE GENOMIC DNA]</scope>
    <source>
        <strain evidence="1 2">441</strain>
    </source>
</reference>
<sequence length="200" mass="22264">AILSAIACIDHDNFWLTTNGGYHGPTTVCRAILNIKPSCAMTIPGMEPVTSDFGVIIQNLHEINQKCVMPGYSAGRIGGITNTHTPPYSVFSFTQPLGGDENTDDVPHPDSPSNGEFLHHVPSDCQSYHYSHLDPYSFKQWPLTRERHDAQLLSLKSTHWLLPTPAYNVEGNLLKPSTYRHYLQSALVEIHFTLSHWGIA</sequence>
<evidence type="ECO:0000313" key="2">
    <source>
        <dbReference type="Proteomes" id="UP000054018"/>
    </source>
</evidence>
<gene>
    <name evidence="1" type="ORF">PISMIDRAFT_43628</name>
</gene>
<feature type="non-terminal residue" evidence="1">
    <location>
        <position position="1"/>
    </location>
</feature>
<protein>
    <submittedName>
        <fullName evidence="1">Uncharacterized protein</fullName>
    </submittedName>
</protein>
<evidence type="ECO:0000313" key="1">
    <source>
        <dbReference type="EMBL" id="KIK19870.1"/>
    </source>
</evidence>
<keyword evidence="2" id="KW-1185">Reference proteome</keyword>
<proteinExistence type="predicted"/>
<dbReference type="AlphaFoldDB" id="A0A0C9Y580"/>
<accession>A0A0C9Y580</accession>